<dbReference type="InterPro" id="IPR017449">
    <property type="entry name" value="Pro-tRNA_synth_II"/>
</dbReference>
<dbReference type="SMART" id="SM00946">
    <property type="entry name" value="ProRS-C_1"/>
    <property type="match status" value="1"/>
</dbReference>
<dbReference type="Gene3D" id="3.30.110.30">
    <property type="entry name" value="C-terminal domain of ProRS"/>
    <property type="match status" value="1"/>
</dbReference>
<dbReference type="Gene3D" id="3.30.930.10">
    <property type="entry name" value="Bira Bifunctional Protein, Domain 2"/>
    <property type="match status" value="1"/>
</dbReference>
<dbReference type="InterPro" id="IPR045864">
    <property type="entry name" value="aa-tRNA-synth_II/BPL/LPL"/>
</dbReference>
<dbReference type="PROSITE" id="PS50862">
    <property type="entry name" value="AA_TRNA_LIGASE_II"/>
    <property type="match status" value="1"/>
</dbReference>
<dbReference type="InterPro" id="IPR004499">
    <property type="entry name" value="Pro-tRNA-ligase_IIa_arc-type"/>
</dbReference>
<keyword evidence="1 9" id="KW-0963">Cytoplasm</keyword>
<keyword evidence="4 9" id="KW-0067">ATP-binding</keyword>
<comment type="subunit">
    <text evidence="9">Homodimer.</text>
</comment>
<dbReference type="InterPro" id="IPR036621">
    <property type="entry name" value="Anticodon-bd_dom_sf"/>
</dbReference>
<dbReference type="CDD" id="cd00778">
    <property type="entry name" value="ProRS_core_arch_euk"/>
    <property type="match status" value="1"/>
</dbReference>
<keyword evidence="3 9" id="KW-0547">Nucleotide-binding</keyword>
<dbReference type="PANTHER" id="PTHR43382:SF2">
    <property type="entry name" value="BIFUNCTIONAL GLUTAMATE_PROLINE--TRNA LIGASE"/>
    <property type="match status" value="1"/>
</dbReference>
<feature type="domain" description="Aminoacyl-transfer RNA synthetases class-II family profile" evidence="10">
    <location>
        <begin position="42"/>
        <end position="294"/>
    </location>
</feature>
<dbReference type="Gene3D" id="3.40.50.800">
    <property type="entry name" value="Anticodon-binding domain"/>
    <property type="match status" value="1"/>
</dbReference>
<name>A0A6M5YVQ6_9BACT</name>
<dbReference type="InterPro" id="IPR004154">
    <property type="entry name" value="Anticodon-bd"/>
</dbReference>
<comment type="function">
    <text evidence="9">Catalyzes the attachment of proline to tRNA(Pro) in a two-step reaction: proline is first activated by ATP to form Pro-AMP and then transferred to the acceptor end of tRNA(Pro).</text>
</comment>
<evidence type="ECO:0000256" key="2">
    <source>
        <dbReference type="ARBA" id="ARBA00022598"/>
    </source>
</evidence>
<dbReference type="FunFam" id="3.30.930.10:FF:000023">
    <property type="entry name" value="Proline--tRNA ligase"/>
    <property type="match status" value="1"/>
</dbReference>
<comment type="domain">
    <text evidence="9">Consists of three domains: the N-terminal catalytic domain, the anticodon-binding domain and the C-terminal extension.</text>
</comment>
<proteinExistence type="inferred from homology"/>
<keyword evidence="2 9" id="KW-0436">Ligase</keyword>
<reference evidence="12" key="1">
    <citation type="submission" date="2020-05" db="EMBL/GenBank/DDBJ databases">
        <title>Frigoriglobus tundricola gen. nov., sp. nov., a psychrotolerant cellulolytic planctomycete of the family Gemmataceae with two divergent copies of 16S rRNA gene.</title>
        <authorList>
            <person name="Kulichevskaya I.S."/>
            <person name="Ivanova A.A."/>
            <person name="Naumoff D.G."/>
            <person name="Beletsky A.V."/>
            <person name="Rijpstra W.I.C."/>
            <person name="Sinninghe Damste J.S."/>
            <person name="Mardanov A.V."/>
            <person name="Ravin N.V."/>
            <person name="Dedysh S.N."/>
        </authorList>
    </citation>
    <scope>NUCLEOTIDE SEQUENCE [LARGE SCALE GENOMIC DNA]</scope>
    <source>
        <strain evidence="12">PL17</strain>
    </source>
</reference>
<evidence type="ECO:0000313" key="11">
    <source>
        <dbReference type="EMBL" id="QJW96982.1"/>
    </source>
</evidence>
<dbReference type="EC" id="6.1.1.15" evidence="9"/>
<protein>
    <recommendedName>
        <fullName evidence="9">Proline--tRNA ligase</fullName>
        <ecNumber evidence="9">6.1.1.15</ecNumber>
    </recommendedName>
    <alternativeName>
        <fullName evidence="9">Prolyl-tRNA synthetase</fullName>
        <shortName evidence="9">ProRS</shortName>
    </alternativeName>
</protein>
<dbReference type="KEGG" id="ftj:FTUN_4542"/>
<gene>
    <name evidence="9" type="primary">proS</name>
    <name evidence="11" type="ORF">FTUN_4542</name>
</gene>
<dbReference type="GO" id="GO:0017101">
    <property type="term" value="C:aminoacyl-tRNA synthetase multienzyme complex"/>
    <property type="evidence" value="ECO:0007669"/>
    <property type="project" value="TreeGrafter"/>
</dbReference>
<dbReference type="Pfam" id="PF03129">
    <property type="entry name" value="HGTP_anticodon"/>
    <property type="match status" value="1"/>
</dbReference>
<dbReference type="Proteomes" id="UP000503447">
    <property type="component" value="Chromosome"/>
</dbReference>
<evidence type="ECO:0000256" key="6">
    <source>
        <dbReference type="ARBA" id="ARBA00023146"/>
    </source>
</evidence>
<dbReference type="SUPFAM" id="SSF55681">
    <property type="entry name" value="Class II aaRS and biotin synthetases"/>
    <property type="match status" value="1"/>
</dbReference>
<dbReference type="Pfam" id="PF09180">
    <property type="entry name" value="ProRS-C_1"/>
    <property type="match status" value="1"/>
</dbReference>
<evidence type="ECO:0000256" key="1">
    <source>
        <dbReference type="ARBA" id="ARBA00022490"/>
    </source>
</evidence>
<dbReference type="PANTHER" id="PTHR43382">
    <property type="entry name" value="PROLYL-TRNA SYNTHETASE"/>
    <property type="match status" value="1"/>
</dbReference>
<dbReference type="InterPro" id="IPR006195">
    <property type="entry name" value="aa-tRNA-synth_II"/>
</dbReference>
<comment type="subcellular location">
    <subcellularLocation>
        <location evidence="9">Cytoplasm</location>
    </subcellularLocation>
</comment>
<evidence type="ECO:0000256" key="5">
    <source>
        <dbReference type="ARBA" id="ARBA00022917"/>
    </source>
</evidence>
<dbReference type="GO" id="GO:0005737">
    <property type="term" value="C:cytoplasm"/>
    <property type="evidence" value="ECO:0007669"/>
    <property type="project" value="UniProtKB-SubCell"/>
</dbReference>
<evidence type="ECO:0000256" key="4">
    <source>
        <dbReference type="ARBA" id="ARBA00022840"/>
    </source>
</evidence>
<keyword evidence="12" id="KW-1185">Reference proteome</keyword>
<dbReference type="GO" id="GO:0006433">
    <property type="term" value="P:prolyl-tRNA aminoacylation"/>
    <property type="evidence" value="ECO:0007669"/>
    <property type="project" value="UniProtKB-UniRule"/>
</dbReference>
<evidence type="ECO:0000256" key="3">
    <source>
        <dbReference type="ARBA" id="ARBA00022741"/>
    </source>
</evidence>
<dbReference type="InterPro" id="IPR002314">
    <property type="entry name" value="aa-tRNA-synt_IIb"/>
</dbReference>
<evidence type="ECO:0000313" key="12">
    <source>
        <dbReference type="Proteomes" id="UP000503447"/>
    </source>
</evidence>
<organism evidence="11 12">
    <name type="scientific">Frigoriglobus tundricola</name>
    <dbReference type="NCBI Taxonomy" id="2774151"/>
    <lineage>
        <taxon>Bacteria</taxon>
        <taxon>Pseudomonadati</taxon>
        <taxon>Planctomycetota</taxon>
        <taxon>Planctomycetia</taxon>
        <taxon>Gemmatales</taxon>
        <taxon>Gemmataceae</taxon>
        <taxon>Frigoriglobus</taxon>
    </lineage>
</organism>
<dbReference type="SUPFAM" id="SSF52954">
    <property type="entry name" value="Class II aaRS ABD-related"/>
    <property type="match status" value="1"/>
</dbReference>
<sequence>MAEKITPRATNYSEWYLDIVKEAGLAQNAAGVKGCMVIRPTGYALWEKMQRALDRLFKDTGHVNAYFPLFIPMSYLAKEEEMAEGFAKECAVVTHYRLKAEPGKPLHVDPTAELEEPLIVRPTSETIIWRTYKDWVQSYRDLPLLINQWCNVVRWEMRTRLFLRTAEFLWQEGHTAHASAAEAEEETHKMVRVYQKFAEEWMAMPVLVGPKTDGQKFPGAVYTLCIEAMMQDGKALQAGTSHFLGQNFAKAFDVTFKDKENKEEFAWATSWGVSTRLIGGLIMTHSDDNGLVVPPRLAPTHVVIVPLGKNDAERGPSIAAAEKLAAELRALPRDEFFGYEPISVKIDTMFDKQPGFRYAEHEVRGVPVRVEIGPKDIEKAACAVARRDVPGKEGKQFGVALATAADHIAKLLRDIQQALYDRARAYRDGCIATANTLDEFKALFPVEKEDGGTTAGLKFVYAHWDGTRETEDRVQAEYKATIRCLPFDGPVEAGTCIFTGKPSARRVIFARAY</sequence>
<dbReference type="GO" id="GO:0005524">
    <property type="term" value="F:ATP binding"/>
    <property type="evidence" value="ECO:0007669"/>
    <property type="project" value="UniProtKB-UniRule"/>
</dbReference>
<accession>A0A6M5YVQ6</accession>
<evidence type="ECO:0000256" key="9">
    <source>
        <dbReference type="HAMAP-Rule" id="MF_01571"/>
    </source>
</evidence>
<comment type="catalytic activity">
    <reaction evidence="7 9">
        <text>tRNA(Pro) + L-proline + ATP = L-prolyl-tRNA(Pro) + AMP + diphosphate</text>
        <dbReference type="Rhea" id="RHEA:14305"/>
        <dbReference type="Rhea" id="RHEA-COMP:9700"/>
        <dbReference type="Rhea" id="RHEA-COMP:9702"/>
        <dbReference type="ChEBI" id="CHEBI:30616"/>
        <dbReference type="ChEBI" id="CHEBI:33019"/>
        <dbReference type="ChEBI" id="CHEBI:60039"/>
        <dbReference type="ChEBI" id="CHEBI:78442"/>
        <dbReference type="ChEBI" id="CHEBI:78532"/>
        <dbReference type="ChEBI" id="CHEBI:456215"/>
        <dbReference type="EC" id="6.1.1.15"/>
    </reaction>
</comment>
<dbReference type="RefSeq" id="WP_171472461.1">
    <property type="nucleotide sequence ID" value="NZ_CP053452.2"/>
</dbReference>
<evidence type="ECO:0000256" key="7">
    <source>
        <dbReference type="ARBA" id="ARBA00047671"/>
    </source>
</evidence>
<dbReference type="SUPFAM" id="SSF64586">
    <property type="entry name" value="C-terminal domain of ProRS"/>
    <property type="match status" value="1"/>
</dbReference>
<comment type="similarity">
    <text evidence="8 9">Belongs to the class-II aminoacyl-tRNA synthetase family. ProS type 3 subfamily.</text>
</comment>
<dbReference type="EMBL" id="CP053452">
    <property type="protein sequence ID" value="QJW96982.1"/>
    <property type="molecule type" value="Genomic_DNA"/>
</dbReference>
<dbReference type="InterPro" id="IPR016061">
    <property type="entry name" value="Pro-tRNA_ligase_II_C"/>
</dbReference>
<keyword evidence="6 9" id="KW-0030">Aminoacyl-tRNA synthetase</keyword>
<keyword evidence="5 9" id="KW-0648">Protein biosynthesis</keyword>
<dbReference type="InterPro" id="IPR033721">
    <property type="entry name" value="ProRS_core_arch_euk"/>
</dbReference>
<dbReference type="AlphaFoldDB" id="A0A6M5YVQ6"/>
<evidence type="ECO:0000259" key="10">
    <source>
        <dbReference type="PROSITE" id="PS50862"/>
    </source>
</evidence>
<dbReference type="GO" id="GO:0004827">
    <property type="term" value="F:proline-tRNA ligase activity"/>
    <property type="evidence" value="ECO:0007669"/>
    <property type="project" value="UniProtKB-UniRule"/>
</dbReference>
<dbReference type="HAMAP" id="MF_01571">
    <property type="entry name" value="Pro_tRNA_synth_type3"/>
    <property type="match status" value="1"/>
</dbReference>
<evidence type="ECO:0000256" key="8">
    <source>
        <dbReference type="ARBA" id="ARBA00060806"/>
    </source>
</evidence>
<dbReference type="NCBIfam" id="TIGR00408">
    <property type="entry name" value="proS_fam_I"/>
    <property type="match status" value="1"/>
</dbReference>
<dbReference type="Pfam" id="PF00587">
    <property type="entry name" value="tRNA-synt_2b"/>
    <property type="match status" value="1"/>
</dbReference>